<protein>
    <submittedName>
        <fullName evidence="1">Uncharacterized protein</fullName>
    </submittedName>
</protein>
<reference evidence="1 2" key="1">
    <citation type="journal article" date="2019" name="Emerg. Microbes Infect.">
        <title>Comprehensive subspecies identification of 175 nontuberculous mycobacteria species based on 7547 genomic profiles.</title>
        <authorList>
            <person name="Matsumoto Y."/>
            <person name="Kinjo T."/>
            <person name="Motooka D."/>
            <person name="Nabeya D."/>
            <person name="Jung N."/>
            <person name="Uechi K."/>
            <person name="Horii T."/>
            <person name="Iida T."/>
            <person name="Fujita J."/>
            <person name="Nakamura S."/>
        </authorList>
    </citation>
    <scope>NUCLEOTIDE SEQUENCE [LARGE SCALE GENOMIC DNA]</scope>
    <source>
        <strain evidence="1 2">JCM 17783</strain>
    </source>
</reference>
<name>A0A7I7QCK0_9MYCO</name>
<keyword evidence="2" id="KW-1185">Reference proteome</keyword>
<dbReference type="Proteomes" id="UP000467130">
    <property type="component" value="Chromosome"/>
</dbReference>
<organism evidence="1 2">
    <name type="scientific">Mycobacterium stomatepiae</name>
    <dbReference type="NCBI Taxonomy" id="470076"/>
    <lineage>
        <taxon>Bacteria</taxon>
        <taxon>Bacillati</taxon>
        <taxon>Actinomycetota</taxon>
        <taxon>Actinomycetes</taxon>
        <taxon>Mycobacteriales</taxon>
        <taxon>Mycobacteriaceae</taxon>
        <taxon>Mycobacterium</taxon>
        <taxon>Mycobacterium simiae complex</taxon>
    </lineage>
</organism>
<proteinExistence type="predicted"/>
<evidence type="ECO:0000313" key="1">
    <source>
        <dbReference type="EMBL" id="BBY23757.1"/>
    </source>
</evidence>
<accession>A0A7I7QCK0</accession>
<dbReference type="KEGG" id="msto:MSTO_39620"/>
<dbReference type="EMBL" id="AP022587">
    <property type="protein sequence ID" value="BBY23757.1"/>
    <property type="molecule type" value="Genomic_DNA"/>
</dbReference>
<sequence length="92" mass="10047">MLIVVGGVILLPAGYTTSWLLKIDGDRLELRKPGSDSAQVVLRAIQPDKDHLVLSGEFDGGQIQGIFEPRFMERSQSGFRLISPPIPLDSVS</sequence>
<dbReference type="RefSeq" id="WP_163791415.1">
    <property type="nucleotide sequence ID" value="NZ_AP022587.1"/>
</dbReference>
<evidence type="ECO:0000313" key="2">
    <source>
        <dbReference type="Proteomes" id="UP000467130"/>
    </source>
</evidence>
<gene>
    <name evidence="1" type="ORF">MSTO_39620</name>
</gene>
<dbReference type="AlphaFoldDB" id="A0A7I7QCK0"/>